<dbReference type="AlphaFoldDB" id="H2XQP1"/>
<dbReference type="InParanoid" id="H2XQP1"/>
<dbReference type="Proteomes" id="UP000008144">
    <property type="component" value="Unassembled WGS sequence"/>
</dbReference>
<organism evidence="1 2">
    <name type="scientific">Ciona intestinalis</name>
    <name type="common">Transparent sea squirt</name>
    <name type="synonym">Ascidia intestinalis</name>
    <dbReference type="NCBI Taxonomy" id="7719"/>
    <lineage>
        <taxon>Eukaryota</taxon>
        <taxon>Metazoa</taxon>
        <taxon>Chordata</taxon>
        <taxon>Tunicata</taxon>
        <taxon>Ascidiacea</taxon>
        <taxon>Phlebobranchia</taxon>
        <taxon>Cionidae</taxon>
        <taxon>Ciona</taxon>
    </lineage>
</organism>
<dbReference type="HOGENOM" id="CLU_3319794_0_0_1"/>
<reference evidence="1" key="2">
    <citation type="submission" date="2025-08" db="UniProtKB">
        <authorList>
            <consortium name="Ensembl"/>
        </authorList>
    </citation>
    <scope>IDENTIFICATION</scope>
</reference>
<protein>
    <submittedName>
        <fullName evidence="1">Uncharacterized protein</fullName>
    </submittedName>
</protein>
<evidence type="ECO:0000313" key="1">
    <source>
        <dbReference type="Ensembl" id="ENSCINP00000031975.1"/>
    </source>
</evidence>
<keyword evidence="2" id="KW-1185">Reference proteome</keyword>
<dbReference type="Ensembl" id="ENSCINT00000030202.1">
    <property type="protein sequence ID" value="ENSCINP00000031975.1"/>
    <property type="gene ID" value="ENSCING00000021755.1"/>
</dbReference>
<name>H2XQP1_CIOIN</name>
<proteinExistence type="predicted"/>
<reference evidence="2" key="1">
    <citation type="journal article" date="2002" name="Science">
        <title>The draft genome of Ciona intestinalis: insights into chordate and vertebrate origins.</title>
        <authorList>
            <person name="Dehal P."/>
            <person name="Satou Y."/>
            <person name="Campbell R.K."/>
            <person name="Chapman J."/>
            <person name="Degnan B."/>
            <person name="De Tomaso A."/>
            <person name="Davidson B."/>
            <person name="Di Gregorio A."/>
            <person name="Gelpke M."/>
            <person name="Goodstein D.M."/>
            <person name="Harafuji N."/>
            <person name="Hastings K.E."/>
            <person name="Ho I."/>
            <person name="Hotta K."/>
            <person name="Huang W."/>
            <person name="Kawashima T."/>
            <person name="Lemaire P."/>
            <person name="Martinez D."/>
            <person name="Meinertzhagen I.A."/>
            <person name="Necula S."/>
            <person name="Nonaka M."/>
            <person name="Putnam N."/>
            <person name="Rash S."/>
            <person name="Saiga H."/>
            <person name="Satake M."/>
            <person name="Terry A."/>
            <person name="Yamada L."/>
            <person name="Wang H.G."/>
            <person name="Awazu S."/>
            <person name="Azumi K."/>
            <person name="Boore J."/>
            <person name="Branno M."/>
            <person name="Chin-Bow S."/>
            <person name="DeSantis R."/>
            <person name="Doyle S."/>
            <person name="Francino P."/>
            <person name="Keys D.N."/>
            <person name="Haga S."/>
            <person name="Hayashi H."/>
            <person name="Hino K."/>
            <person name="Imai K.S."/>
            <person name="Inaba K."/>
            <person name="Kano S."/>
            <person name="Kobayashi K."/>
            <person name="Kobayashi M."/>
            <person name="Lee B.I."/>
            <person name="Makabe K.W."/>
            <person name="Manohar C."/>
            <person name="Matassi G."/>
            <person name="Medina M."/>
            <person name="Mochizuki Y."/>
            <person name="Mount S."/>
            <person name="Morishita T."/>
            <person name="Miura S."/>
            <person name="Nakayama A."/>
            <person name="Nishizaka S."/>
            <person name="Nomoto H."/>
            <person name="Ohta F."/>
            <person name="Oishi K."/>
            <person name="Rigoutsos I."/>
            <person name="Sano M."/>
            <person name="Sasaki A."/>
            <person name="Sasakura Y."/>
            <person name="Shoguchi E."/>
            <person name="Shin-i T."/>
            <person name="Spagnuolo A."/>
            <person name="Stainier D."/>
            <person name="Suzuki M.M."/>
            <person name="Tassy O."/>
            <person name="Takatori N."/>
            <person name="Tokuoka M."/>
            <person name="Yagi K."/>
            <person name="Yoshizaki F."/>
            <person name="Wada S."/>
            <person name="Zhang C."/>
            <person name="Hyatt P.D."/>
            <person name="Larimer F."/>
            <person name="Detter C."/>
            <person name="Doggett N."/>
            <person name="Glavina T."/>
            <person name="Hawkins T."/>
            <person name="Richardson P."/>
            <person name="Lucas S."/>
            <person name="Kohara Y."/>
            <person name="Levine M."/>
            <person name="Satoh N."/>
            <person name="Rokhsar D.S."/>
        </authorList>
    </citation>
    <scope>NUCLEOTIDE SEQUENCE [LARGE SCALE GENOMIC DNA]</scope>
</reference>
<reference evidence="1" key="3">
    <citation type="submission" date="2025-09" db="UniProtKB">
        <authorList>
            <consortium name="Ensembl"/>
        </authorList>
    </citation>
    <scope>IDENTIFICATION</scope>
</reference>
<sequence length="39" mass="4324">MGLPAAEHLTLRLPPNLHNNRLATDNSTVGCNLRCFYPC</sequence>
<evidence type="ECO:0000313" key="2">
    <source>
        <dbReference type="Proteomes" id="UP000008144"/>
    </source>
</evidence>
<accession>H2XQP1</accession>